<gene>
    <name evidence="2" type="ordered locus">MTR_1g109190</name>
</gene>
<feature type="compositionally biased region" description="Basic residues" evidence="1">
    <location>
        <begin position="29"/>
        <end position="39"/>
    </location>
</feature>
<dbReference type="EMBL" id="CM001217">
    <property type="protein sequence ID" value="KEH44158.1"/>
    <property type="molecule type" value="Genomic_DNA"/>
</dbReference>
<sequence length="129" mass="14864">MGDGGFQRGRAMQGGKLKSTRVSMEREKRVKKTQCKVKIAKRRKKTQKNITFGSKYFKVGTTRRLPPRQYQLMILNVPGISGTRTCHDKKKDVQLTIYTCGDKDVFMNDENVFLAFPKISKKPLLTEYN</sequence>
<proteinExistence type="predicted"/>
<dbReference type="HOGENOM" id="CLU_1951970_0_0_1"/>
<dbReference type="Proteomes" id="UP000002051">
    <property type="component" value="Unassembled WGS sequence"/>
</dbReference>
<dbReference type="EnsemblPlants" id="KEH44158">
    <property type="protein sequence ID" value="KEH44158"/>
    <property type="gene ID" value="MTR_1g109190"/>
</dbReference>
<reference evidence="2 4" key="2">
    <citation type="journal article" date="2014" name="BMC Genomics">
        <title>An improved genome release (version Mt4.0) for the model legume Medicago truncatula.</title>
        <authorList>
            <person name="Tang H."/>
            <person name="Krishnakumar V."/>
            <person name="Bidwell S."/>
            <person name="Rosen B."/>
            <person name="Chan A."/>
            <person name="Zhou S."/>
            <person name="Gentzbittel L."/>
            <person name="Childs K.L."/>
            <person name="Yandell M."/>
            <person name="Gundlach H."/>
            <person name="Mayer K.F."/>
            <person name="Schwartz D.C."/>
            <person name="Town C.D."/>
        </authorList>
    </citation>
    <scope>GENOME REANNOTATION</scope>
    <source>
        <strain evidence="2">A17</strain>
        <strain evidence="3 4">cv. Jemalong A17</strain>
    </source>
</reference>
<protein>
    <submittedName>
        <fullName evidence="2 3">Uncharacterized protein</fullName>
    </submittedName>
</protein>
<evidence type="ECO:0000256" key="1">
    <source>
        <dbReference type="SAM" id="MobiDB-lite"/>
    </source>
</evidence>
<feature type="region of interest" description="Disordered" evidence="1">
    <location>
        <begin position="1"/>
        <end position="39"/>
    </location>
</feature>
<dbReference type="AlphaFoldDB" id="A0A072VRT2"/>
<accession>A0A072VRT2</accession>
<evidence type="ECO:0000313" key="2">
    <source>
        <dbReference type="EMBL" id="KEH44158.1"/>
    </source>
</evidence>
<keyword evidence="4" id="KW-1185">Reference proteome</keyword>
<name>A0A072VRT2_MEDTR</name>
<organism evidence="2 4">
    <name type="scientific">Medicago truncatula</name>
    <name type="common">Barrel medic</name>
    <name type="synonym">Medicago tribuloides</name>
    <dbReference type="NCBI Taxonomy" id="3880"/>
    <lineage>
        <taxon>Eukaryota</taxon>
        <taxon>Viridiplantae</taxon>
        <taxon>Streptophyta</taxon>
        <taxon>Embryophyta</taxon>
        <taxon>Tracheophyta</taxon>
        <taxon>Spermatophyta</taxon>
        <taxon>Magnoliopsida</taxon>
        <taxon>eudicotyledons</taxon>
        <taxon>Gunneridae</taxon>
        <taxon>Pentapetalae</taxon>
        <taxon>rosids</taxon>
        <taxon>fabids</taxon>
        <taxon>Fabales</taxon>
        <taxon>Fabaceae</taxon>
        <taxon>Papilionoideae</taxon>
        <taxon>50 kb inversion clade</taxon>
        <taxon>NPAAA clade</taxon>
        <taxon>Hologalegina</taxon>
        <taxon>IRL clade</taxon>
        <taxon>Trifolieae</taxon>
        <taxon>Medicago</taxon>
    </lineage>
</organism>
<evidence type="ECO:0000313" key="4">
    <source>
        <dbReference type="Proteomes" id="UP000002051"/>
    </source>
</evidence>
<dbReference type="eggNOG" id="ENOG502QT84">
    <property type="taxonomic scope" value="Eukaryota"/>
</dbReference>
<evidence type="ECO:0000313" key="3">
    <source>
        <dbReference type="EnsemblPlants" id="KEH44158"/>
    </source>
</evidence>
<reference evidence="2 4" key="1">
    <citation type="journal article" date="2011" name="Nature">
        <title>The Medicago genome provides insight into the evolution of rhizobial symbioses.</title>
        <authorList>
            <person name="Young N.D."/>
            <person name="Debelle F."/>
            <person name="Oldroyd G.E."/>
            <person name="Geurts R."/>
            <person name="Cannon S.B."/>
            <person name="Udvardi M.K."/>
            <person name="Benedito V.A."/>
            <person name="Mayer K.F."/>
            <person name="Gouzy J."/>
            <person name="Schoof H."/>
            <person name="Van de Peer Y."/>
            <person name="Proost S."/>
            <person name="Cook D.R."/>
            <person name="Meyers B.C."/>
            <person name="Spannagl M."/>
            <person name="Cheung F."/>
            <person name="De Mita S."/>
            <person name="Krishnakumar V."/>
            <person name="Gundlach H."/>
            <person name="Zhou S."/>
            <person name="Mudge J."/>
            <person name="Bharti A.K."/>
            <person name="Murray J.D."/>
            <person name="Naoumkina M.A."/>
            <person name="Rosen B."/>
            <person name="Silverstein K.A."/>
            <person name="Tang H."/>
            <person name="Rombauts S."/>
            <person name="Zhao P.X."/>
            <person name="Zhou P."/>
            <person name="Barbe V."/>
            <person name="Bardou P."/>
            <person name="Bechner M."/>
            <person name="Bellec A."/>
            <person name="Berger A."/>
            <person name="Berges H."/>
            <person name="Bidwell S."/>
            <person name="Bisseling T."/>
            <person name="Choisne N."/>
            <person name="Couloux A."/>
            <person name="Denny R."/>
            <person name="Deshpande S."/>
            <person name="Dai X."/>
            <person name="Doyle J.J."/>
            <person name="Dudez A.M."/>
            <person name="Farmer A.D."/>
            <person name="Fouteau S."/>
            <person name="Franken C."/>
            <person name="Gibelin C."/>
            <person name="Gish J."/>
            <person name="Goldstein S."/>
            <person name="Gonzalez A.J."/>
            <person name="Green P.J."/>
            <person name="Hallab A."/>
            <person name="Hartog M."/>
            <person name="Hua A."/>
            <person name="Humphray S.J."/>
            <person name="Jeong D.H."/>
            <person name="Jing Y."/>
            <person name="Jocker A."/>
            <person name="Kenton S.M."/>
            <person name="Kim D.J."/>
            <person name="Klee K."/>
            <person name="Lai H."/>
            <person name="Lang C."/>
            <person name="Lin S."/>
            <person name="Macmil S.L."/>
            <person name="Magdelenat G."/>
            <person name="Matthews L."/>
            <person name="McCorrison J."/>
            <person name="Monaghan E.L."/>
            <person name="Mun J.H."/>
            <person name="Najar F.Z."/>
            <person name="Nicholson C."/>
            <person name="Noirot C."/>
            <person name="O'Bleness M."/>
            <person name="Paule C.R."/>
            <person name="Poulain J."/>
            <person name="Prion F."/>
            <person name="Qin B."/>
            <person name="Qu C."/>
            <person name="Retzel E.F."/>
            <person name="Riddle C."/>
            <person name="Sallet E."/>
            <person name="Samain S."/>
            <person name="Samson N."/>
            <person name="Sanders I."/>
            <person name="Saurat O."/>
            <person name="Scarpelli C."/>
            <person name="Schiex T."/>
            <person name="Segurens B."/>
            <person name="Severin A.J."/>
            <person name="Sherrier D.J."/>
            <person name="Shi R."/>
            <person name="Sims S."/>
            <person name="Singer S.R."/>
            <person name="Sinharoy S."/>
            <person name="Sterck L."/>
            <person name="Viollet A."/>
            <person name="Wang B.B."/>
            <person name="Wang K."/>
            <person name="Wang M."/>
            <person name="Wang X."/>
            <person name="Warfsmann J."/>
            <person name="Weissenbach J."/>
            <person name="White D.D."/>
            <person name="White J.D."/>
            <person name="Wiley G.B."/>
            <person name="Wincker P."/>
            <person name="Xing Y."/>
            <person name="Yang L."/>
            <person name="Yao Z."/>
            <person name="Ying F."/>
            <person name="Zhai J."/>
            <person name="Zhou L."/>
            <person name="Zuber A."/>
            <person name="Denarie J."/>
            <person name="Dixon R.A."/>
            <person name="May G.D."/>
            <person name="Schwartz D.C."/>
            <person name="Rogers J."/>
            <person name="Quetier F."/>
            <person name="Town C.D."/>
            <person name="Roe B.A."/>
        </authorList>
    </citation>
    <scope>NUCLEOTIDE SEQUENCE [LARGE SCALE GENOMIC DNA]</scope>
    <source>
        <strain evidence="2">A17</strain>
        <strain evidence="3 4">cv. Jemalong A17</strain>
    </source>
</reference>
<reference evidence="3" key="3">
    <citation type="submission" date="2015-04" db="UniProtKB">
        <authorList>
            <consortium name="EnsemblPlants"/>
        </authorList>
    </citation>
    <scope>IDENTIFICATION</scope>
    <source>
        <strain evidence="3">cv. Jemalong A17</strain>
    </source>
</reference>